<dbReference type="AlphaFoldDB" id="A4BUT4"/>
<dbReference type="SUPFAM" id="SSF53218">
    <property type="entry name" value="Molybdenum cofactor biosynthesis proteins"/>
    <property type="match status" value="1"/>
</dbReference>
<dbReference type="InterPro" id="IPR001453">
    <property type="entry name" value="MoaB/Mog_dom"/>
</dbReference>
<dbReference type="SMART" id="SM00852">
    <property type="entry name" value="MoCF_biosynth"/>
    <property type="match status" value="1"/>
</dbReference>
<dbReference type="PANTHER" id="PTHR13939:SF0">
    <property type="entry name" value="NMN AMIDOHYDROLASE-LIKE PROTEIN YFAY"/>
    <property type="match status" value="1"/>
</dbReference>
<dbReference type="InterPro" id="IPR036425">
    <property type="entry name" value="MoaB/Mog-like_dom_sf"/>
</dbReference>
<feature type="domain" description="MoaB/Mog" evidence="1">
    <location>
        <begin position="7"/>
        <end position="168"/>
    </location>
</feature>
<dbReference type="InterPro" id="IPR050101">
    <property type="entry name" value="CinA"/>
</dbReference>
<gene>
    <name evidence="2" type="ORF">NB231_01768</name>
</gene>
<dbReference type="CDD" id="cd00885">
    <property type="entry name" value="cinA"/>
    <property type="match status" value="1"/>
</dbReference>
<evidence type="ECO:0000313" key="3">
    <source>
        <dbReference type="Proteomes" id="UP000003374"/>
    </source>
</evidence>
<dbReference type="PANTHER" id="PTHR13939">
    <property type="entry name" value="NICOTINAMIDE-NUCLEOTIDE AMIDOHYDROLASE PNCC"/>
    <property type="match status" value="1"/>
</dbReference>
<reference evidence="2 3" key="1">
    <citation type="submission" date="2006-02" db="EMBL/GenBank/DDBJ databases">
        <authorList>
            <person name="Waterbury J."/>
            <person name="Ferriera S."/>
            <person name="Johnson J."/>
            <person name="Kravitz S."/>
            <person name="Halpern A."/>
            <person name="Remington K."/>
            <person name="Beeson K."/>
            <person name="Tran B."/>
            <person name="Rogers Y.-H."/>
            <person name="Friedman R."/>
            <person name="Venter J.C."/>
        </authorList>
    </citation>
    <scope>NUCLEOTIDE SEQUENCE [LARGE SCALE GENOMIC DNA]</scope>
    <source>
        <strain evidence="2 3">Nb-231</strain>
    </source>
</reference>
<dbReference type="EMBL" id="AAOF01000020">
    <property type="protein sequence ID" value="EAR20538.1"/>
    <property type="molecule type" value="Genomic_DNA"/>
</dbReference>
<keyword evidence="3" id="KW-1185">Reference proteome</keyword>
<organism evidence="2 3">
    <name type="scientific">Nitrococcus mobilis Nb-231</name>
    <dbReference type="NCBI Taxonomy" id="314278"/>
    <lineage>
        <taxon>Bacteria</taxon>
        <taxon>Pseudomonadati</taxon>
        <taxon>Pseudomonadota</taxon>
        <taxon>Gammaproteobacteria</taxon>
        <taxon>Chromatiales</taxon>
        <taxon>Ectothiorhodospiraceae</taxon>
        <taxon>Nitrococcus</taxon>
    </lineage>
</organism>
<evidence type="ECO:0000313" key="2">
    <source>
        <dbReference type="EMBL" id="EAR20538.1"/>
    </source>
</evidence>
<dbReference type="eggNOG" id="COG1058">
    <property type="taxonomic scope" value="Bacteria"/>
</dbReference>
<proteinExistence type="predicted"/>
<name>A4BUT4_9GAMM</name>
<dbReference type="Proteomes" id="UP000003374">
    <property type="component" value="Unassembled WGS sequence"/>
</dbReference>
<dbReference type="Gene3D" id="3.40.980.10">
    <property type="entry name" value="MoaB/Mog-like domain"/>
    <property type="match status" value="1"/>
</dbReference>
<evidence type="ECO:0000259" key="1">
    <source>
        <dbReference type="SMART" id="SM00852"/>
    </source>
</evidence>
<protein>
    <submittedName>
        <fullName evidence="2">Molybdopterin binding domain protein</fullName>
    </submittedName>
</protein>
<dbReference type="HOGENOM" id="CLU_030805_0_1_6"/>
<comment type="caution">
    <text evidence="2">The sequence shown here is derived from an EMBL/GenBank/DDBJ whole genome shotgun (WGS) entry which is preliminary data.</text>
</comment>
<dbReference type="RefSeq" id="WP_004999246.1">
    <property type="nucleotide sequence ID" value="NZ_CH672427.1"/>
</dbReference>
<accession>A4BUT4</accession>
<dbReference type="OrthoDB" id="9801454at2"/>
<sequence>MSERRFGLIVIGDELLSGKRQDKHLTKLIELLAVRGLELSWCRFIGDDADLASRALRESFASGDIVFSCGGIGATPDDRTRMSAAAALGVGLERHSDGVRELEARFGRPVAPSQRLRLIEFPEGSQIIPNPVNRVPGFSIHEHYFVPGFPNMAWPMIEWVLDTVYAPLHAPGARTEQAITVLNARESDVIPLMEEFVVCHPELRLSCLPATHPGRYQLELGLRGPSAAVSAAMQELKAGVEALDLVWKPAEPPQP</sequence>
<dbReference type="Pfam" id="PF00994">
    <property type="entry name" value="MoCF_biosynth"/>
    <property type="match status" value="1"/>
</dbReference>
<dbReference type="STRING" id="314278.NB231_01768"/>